<feature type="domain" description="Pterin-binding" evidence="16">
    <location>
        <begin position="514"/>
        <end position="782"/>
    </location>
</feature>
<organism evidence="17 18">
    <name type="scientific">Rhodotorula paludigena</name>
    <dbReference type="NCBI Taxonomy" id="86838"/>
    <lineage>
        <taxon>Eukaryota</taxon>
        <taxon>Fungi</taxon>
        <taxon>Dikarya</taxon>
        <taxon>Basidiomycota</taxon>
        <taxon>Pucciniomycotina</taxon>
        <taxon>Microbotryomycetes</taxon>
        <taxon>Sporidiobolales</taxon>
        <taxon>Sporidiobolaceae</taxon>
        <taxon>Rhodotorula</taxon>
    </lineage>
</organism>
<protein>
    <recommendedName>
        <fullName evidence="16">Pterin-binding domain-containing protein</fullName>
    </recommendedName>
</protein>
<dbReference type="Pfam" id="PF01288">
    <property type="entry name" value="HPPK"/>
    <property type="match status" value="1"/>
</dbReference>
<sequence length="793" mass="85444">MQRDLIRVSDLELRCPSLERDLWQRANKQQPLVCSLEIRTSVQTEADADNLHTDSLNYGTVTKAVEKHVASLSSPPDEGLPLEVLAEQLCRVVLFDASASNVRLELRRPRALLTAESVGVVLSRSRADYTLAPTPPAGTSGQSKSSECTLRTDSPALKADTLFVRALRRQIIIGLNACERLDEQEVIVDLEFGADDMNTRLANGARAGWAGWRKTVKQIEQHLSTSGPLTIEHIVTSLSSLILTPPSTPLSATSPATPGWDVPRTTVRVSKPSALMFARHPSVQVTRTRADFPALFSLVAPARGFSTSSAAAENLHIAYLGLGTNLGERAGNLNDAVSKLEEVSQGAVRVVDTSFMYESEAMYHVDQAKFLNAAVKVETTLSPAELLQACKAVEESLGRDFSTFRNGPRVIDLDVLLYDQLVFDSREAQGSGQGDKERWLKVPHQGIAEREFVLRPLADLAPTLTHPVLRQTPRELLRTVLATSPSTVHRVYPLSRSIVHPFSRASAPAPSTRTTIMSILNVTPDSFSDGGDHTTLERALAAAEQHLAHGADILDVGGMSTRPGAANISPDGEVERVVPVISAMRAESASPAAREVPISIDTFRPPVARAAIAAGATLVNDVYGGREPGMLDAMADLACPVVLMHSRGDPSTMTRLTDYSAHGGVVGGMRAELEQSVEAALCKGVRRWNILLDPGIGFAKTAQQNFALLRALPAIFGPASDSPLREFPVLVGLSRKRFLAPEKDDAKDRVAETGAATAACVASGVCEVVRVHDTKELRDVVRVADAIYRGKGE</sequence>
<comment type="caution">
    <text evidence="17">The sequence shown here is derived from an EMBL/GenBank/DDBJ whole genome shotgun (WGS) entry which is preliminary data.</text>
</comment>
<keyword evidence="14" id="KW-0289">Folate biosynthesis</keyword>
<dbReference type="Pfam" id="PF00809">
    <property type="entry name" value="Pterin_bind"/>
    <property type="match status" value="1"/>
</dbReference>
<dbReference type="GO" id="GO:0016301">
    <property type="term" value="F:kinase activity"/>
    <property type="evidence" value="ECO:0007669"/>
    <property type="project" value="UniProtKB-KW"/>
</dbReference>
<dbReference type="GO" id="GO:0046654">
    <property type="term" value="P:tetrahydrofolate biosynthetic process"/>
    <property type="evidence" value="ECO:0007669"/>
    <property type="project" value="TreeGrafter"/>
</dbReference>
<proteinExistence type="inferred from homology"/>
<comment type="pathway">
    <text evidence="5">Cofactor biosynthesis; tetrahydrofolate biosynthesis; 2-amino-4-hydroxy-6-hydroxymethyl-7,8-dihydropteridine diphosphate from 7,8-dihydroneopterin triphosphate: step 4/4.</text>
</comment>
<keyword evidence="18" id="KW-1185">Reference proteome</keyword>
<dbReference type="PROSITE" id="PS50972">
    <property type="entry name" value="PTERIN_BINDING"/>
    <property type="match status" value="1"/>
</dbReference>
<dbReference type="InterPro" id="IPR035907">
    <property type="entry name" value="Hppk_sf"/>
</dbReference>
<evidence type="ECO:0000256" key="12">
    <source>
        <dbReference type="ARBA" id="ARBA00022840"/>
    </source>
</evidence>
<gene>
    <name evidence="17" type="ORF">Rhopal_002470-T1</name>
</gene>
<evidence type="ECO:0000256" key="8">
    <source>
        <dbReference type="ARBA" id="ARBA00022679"/>
    </source>
</evidence>
<dbReference type="InterPro" id="IPR043133">
    <property type="entry name" value="GTP-CH-I_C/QueF"/>
</dbReference>
<evidence type="ECO:0000256" key="1">
    <source>
        <dbReference type="ARBA" id="ARBA00000012"/>
    </source>
</evidence>
<dbReference type="GO" id="GO:0005524">
    <property type="term" value="F:ATP binding"/>
    <property type="evidence" value="ECO:0007669"/>
    <property type="project" value="UniProtKB-KW"/>
</dbReference>
<dbReference type="InterPro" id="IPR006157">
    <property type="entry name" value="FolB_dom"/>
</dbReference>
<dbReference type="Gene3D" id="3.30.70.560">
    <property type="entry name" value="7,8-Dihydro-6-hydroxymethylpterin-pyrophosphokinase HPPK"/>
    <property type="match status" value="1"/>
</dbReference>
<dbReference type="SMART" id="SM00905">
    <property type="entry name" value="FolB"/>
    <property type="match status" value="2"/>
</dbReference>
<evidence type="ECO:0000313" key="18">
    <source>
        <dbReference type="Proteomes" id="UP001342314"/>
    </source>
</evidence>
<dbReference type="GO" id="GO:0046872">
    <property type="term" value="F:metal ion binding"/>
    <property type="evidence" value="ECO:0007669"/>
    <property type="project" value="UniProtKB-KW"/>
</dbReference>
<dbReference type="PANTHER" id="PTHR20941">
    <property type="entry name" value="FOLATE SYNTHESIS PROTEINS"/>
    <property type="match status" value="1"/>
</dbReference>
<reference evidence="17 18" key="1">
    <citation type="submission" date="2021-12" db="EMBL/GenBank/DDBJ databases">
        <title>High titer production of polyol ester of fatty acids by Rhodotorula paludigena BS15 towards product separation-free biomass refinery.</title>
        <authorList>
            <person name="Mano J."/>
            <person name="Ono H."/>
            <person name="Tanaka T."/>
            <person name="Naito K."/>
            <person name="Sushida H."/>
            <person name="Ike M."/>
            <person name="Tokuyasu K."/>
            <person name="Kitaoka M."/>
        </authorList>
    </citation>
    <scope>NUCLEOTIDE SEQUENCE [LARGE SCALE GENOMIC DNA]</scope>
    <source>
        <strain evidence="17 18">BS15</strain>
    </source>
</reference>
<dbReference type="CDD" id="cd00739">
    <property type="entry name" value="DHPS"/>
    <property type="match status" value="1"/>
</dbReference>
<dbReference type="CDD" id="cd00483">
    <property type="entry name" value="HPPK"/>
    <property type="match status" value="1"/>
</dbReference>
<dbReference type="InterPro" id="IPR045031">
    <property type="entry name" value="DHP_synth-like"/>
</dbReference>
<dbReference type="SUPFAM" id="SSF55620">
    <property type="entry name" value="Tetrahydrobiopterin biosynthesis enzymes-like"/>
    <property type="match status" value="2"/>
</dbReference>
<keyword evidence="11" id="KW-0418">Kinase</keyword>
<comment type="similarity">
    <text evidence="6">In the N-terminal section; belongs to the DHNA family.</text>
</comment>
<evidence type="ECO:0000256" key="14">
    <source>
        <dbReference type="ARBA" id="ARBA00022909"/>
    </source>
</evidence>
<keyword evidence="10" id="KW-0547">Nucleotide-binding</keyword>
<keyword evidence="9" id="KW-0479">Metal-binding</keyword>
<dbReference type="InterPro" id="IPR000489">
    <property type="entry name" value="Pterin-binding_dom"/>
</dbReference>
<dbReference type="Gene3D" id="3.30.1130.10">
    <property type="match status" value="2"/>
</dbReference>
<evidence type="ECO:0000256" key="3">
    <source>
        <dbReference type="ARBA" id="ARBA00001946"/>
    </source>
</evidence>
<dbReference type="Pfam" id="PF02152">
    <property type="entry name" value="FolB"/>
    <property type="match status" value="2"/>
</dbReference>
<evidence type="ECO:0000256" key="10">
    <source>
        <dbReference type="ARBA" id="ARBA00022741"/>
    </source>
</evidence>
<comment type="catalytic activity">
    <reaction evidence="2">
        <text>6-hydroxymethyl-7,8-dihydropterin + ATP = (7,8-dihydropterin-6-yl)methyl diphosphate + AMP + H(+)</text>
        <dbReference type="Rhea" id="RHEA:11412"/>
        <dbReference type="ChEBI" id="CHEBI:15378"/>
        <dbReference type="ChEBI" id="CHEBI:30616"/>
        <dbReference type="ChEBI" id="CHEBI:44841"/>
        <dbReference type="ChEBI" id="CHEBI:72950"/>
        <dbReference type="ChEBI" id="CHEBI:456215"/>
        <dbReference type="EC" id="2.7.6.3"/>
    </reaction>
</comment>
<dbReference type="GO" id="GO:0005740">
    <property type="term" value="C:mitochondrial envelope"/>
    <property type="evidence" value="ECO:0007669"/>
    <property type="project" value="TreeGrafter"/>
</dbReference>
<dbReference type="GO" id="GO:0046656">
    <property type="term" value="P:folic acid biosynthetic process"/>
    <property type="evidence" value="ECO:0007669"/>
    <property type="project" value="UniProtKB-KW"/>
</dbReference>
<evidence type="ECO:0000256" key="13">
    <source>
        <dbReference type="ARBA" id="ARBA00022842"/>
    </source>
</evidence>
<keyword evidence="15" id="KW-0511">Multifunctional enzyme</keyword>
<evidence type="ECO:0000256" key="4">
    <source>
        <dbReference type="ARBA" id="ARBA00004763"/>
    </source>
</evidence>
<evidence type="ECO:0000256" key="11">
    <source>
        <dbReference type="ARBA" id="ARBA00022777"/>
    </source>
</evidence>
<evidence type="ECO:0000256" key="5">
    <source>
        <dbReference type="ARBA" id="ARBA00005051"/>
    </source>
</evidence>
<dbReference type="PROSITE" id="PS00794">
    <property type="entry name" value="HPPK"/>
    <property type="match status" value="1"/>
</dbReference>
<evidence type="ECO:0000256" key="9">
    <source>
        <dbReference type="ARBA" id="ARBA00022723"/>
    </source>
</evidence>
<evidence type="ECO:0000256" key="7">
    <source>
        <dbReference type="ARBA" id="ARBA00009951"/>
    </source>
</evidence>
<evidence type="ECO:0000259" key="16">
    <source>
        <dbReference type="PROSITE" id="PS50972"/>
    </source>
</evidence>
<name>A0AAV5GFX8_9BASI</name>
<dbReference type="SUPFAM" id="SSF51717">
    <property type="entry name" value="Dihydropteroate synthetase-like"/>
    <property type="match status" value="1"/>
</dbReference>
<dbReference type="GO" id="GO:0003848">
    <property type="term" value="F:2-amino-4-hydroxy-6-hydroxymethyldihydropteridine diphosphokinase activity"/>
    <property type="evidence" value="ECO:0007669"/>
    <property type="project" value="UniProtKB-EC"/>
</dbReference>
<comment type="pathway">
    <text evidence="4">Cofactor biosynthesis; tetrahydrofolate biosynthesis; 7,8-dihydrofolate from 2-amino-4-hydroxy-6-hydroxymethyl-7,8-dihydropteridine diphosphate and 4-aminobenzoate: step 1/2.</text>
</comment>
<dbReference type="Proteomes" id="UP001342314">
    <property type="component" value="Unassembled WGS sequence"/>
</dbReference>
<dbReference type="NCBIfam" id="TIGR01498">
    <property type="entry name" value="folK"/>
    <property type="match status" value="1"/>
</dbReference>
<accession>A0AAV5GFX8</accession>
<dbReference type="InterPro" id="IPR000550">
    <property type="entry name" value="Hppk"/>
</dbReference>
<dbReference type="GO" id="GO:0004150">
    <property type="term" value="F:dihydroneopterin aldolase activity"/>
    <property type="evidence" value="ECO:0007669"/>
    <property type="project" value="InterPro"/>
</dbReference>
<evidence type="ECO:0000256" key="6">
    <source>
        <dbReference type="ARBA" id="ARBA00009640"/>
    </source>
</evidence>
<comment type="cofactor">
    <cofactor evidence="3">
        <name>Mg(2+)</name>
        <dbReference type="ChEBI" id="CHEBI:18420"/>
    </cofactor>
</comment>
<dbReference type="GO" id="GO:0004156">
    <property type="term" value="F:dihydropteroate synthase activity"/>
    <property type="evidence" value="ECO:0007669"/>
    <property type="project" value="UniProtKB-EC"/>
</dbReference>
<comment type="catalytic activity">
    <reaction evidence="1">
        <text>(7,8-dihydropterin-6-yl)methyl diphosphate + 4-aminobenzoate = 7,8-dihydropteroate + diphosphate</text>
        <dbReference type="Rhea" id="RHEA:19949"/>
        <dbReference type="ChEBI" id="CHEBI:17836"/>
        <dbReference type="ChEBI" id="CHEBI:17839"/>
        <dbReference type="ChEBI" id="CHEBI:33019"/>
        <dbReference type="ChEBI" id="CHEBI:72950"/>
        <dbReference type="EC" id="2.5.1.15"/>
    </reaction>
</comment>
<dbReference type="PROSITE" id="PS00793">
    <property type="entry name" value="DHPS_2"/>
    <property type="match status" value="1"/>
</dbReference>
<evidence type="ECO:0000313" key="17">
    <source>
        <dbReference type="EMBL" id="GJN89484.1"/>
    </source>
</evidence>
<evidence type="ECO:0000256" key="15">
    <source>
        <dbReference type="ARBA" id="ARBA00023268"/>
    </source>
</evidence>
<dbReference type="SUPFAM" id="SSF55083">
    <property type="entry name" value="6-hydroxymethyl-7,8-dihydropterin pyrophosphokinase, HPPK"/>
    <property type="match status" value="1"/>
</dbReference>
<keyword evidence="12" id="KW-0067">ATP-binding</keyword>
<keyword evidence="8" id="KW-0808">Transferase</keyword>
<dbReference type="NCBIfam" id="TIGR01496">
    <property type="entry name" value="DHPS"/>
    <property type="match status" value="1"/>
</dbReference>
<dbReference type="EMBL" id="BQKY01000005">
    <property type="protein sequence ID" value="GJN89484.1"/>
    <property type="molecule type" value="Genomic_DNA"/>
</dbReference>
<dbReference type="Gene3D" id="3.20.20.20">
    <property type="entry name" value="Dihydropteroate synthase-like"/>
    <property type="match status" value="1"/>
</dbReference>
<keyword evidence="13" id="KW-0460">Magnesium</keyword>
<evidence type="ECO:0000256" key="2">
    <source>
        <dbReference type="ARBA" id="ARBA00000198"/>
    </source>
</evidence>
<dbReference type="AlphaFoldDB" id="A0AAV5GFX8"/>
<dbReference type="PANTHER" id="PTHR20941:SF1">
    <property type="entry name" value="FOLIC ACID SYNTHESIS PROTEIN FOL1"/>
    <property type="match status" value="1"/>
</dbReference>
<dbReference type="InterPro" id="IPR006390">
    <property type="entry name" value="DHP_synth_dom"/>
</dbReference>
<comment type="similarity">
    <text evidence="7">In the C-terminal section; belongs to the DHPS family.</text>
</comment>
<dbReference type="InterPro" id="IPR011005">
    <property type="entry name" value="Dihydropteroate_synth-like_sf"/>
</dbReference>